<dbReference type="PANTHER" id="PTHR13363">
    <property type="entry name" value="RING FINGER AND SRY DOMAIN-CONTAINING"/>
    <property type="match status" value="1"/>
</dbReference>
<evidence type="ECO:0000256" key="3">
    <source>
        <dbReference type="ARBA" id="ARBA00022833"/>
    </source>
</evidence>
<proteinExistence type="predicted"/>
<dbReference type="Pfam" id="PF03556">
    <property type="entry name" value="Cullin_binding"/>
    <property type="match status" value="1"/>
</dbReference>
<evidence type="ECO:0000259" key="4">
    <source>
        <dbReference type="PROSITE" id="PS50188"/>
    </source>
</evidence>
<dbReference type="SMART" id="SM00449">
    <property type="entry name" value="SPRY"/>
    <property type="match status" value="1"/>
</dbReference>
<name>L8GSS3_ACACF</name>
<evidence type="ECO:0000313" key="6">
    <source>
        <dbReference type="EMBL" id="ELR15628.1"/>
    </source>
</evidence>
<dbReference type="GO" id="GO:0004842">
    <property type="term" value="F:ubiquitin-protein transferase activity"/>
    <property type="evidence" value="ECO:0007669"/>
    <property type="project" value="InterPro"/>
</dbReference>
<organism evidence="6 7">
    <name type="scientific">Acanthamoeba castellanii (strain ATCC 30010 / Neff)</name>
    <dbReference type="NCBI Taxonomy" id="1257118"/>
    <lineage>
        <taxon>Eukaryota</taxon>
        <taxon>Amoebozoa</taxon>
        <taxon>Discosea</taxon>
        <taxon>Longamoebia</taxon>
        <taxon>Centramoebida</taxon>
        <taxon>Acanthamoebidae</taxon>
        <taxon>Acanthamoeba</taxon>
    </lineage>
</organism>
<dbReference type="GO" id="GO:0051603">
    <property type="term" value="P:proteolysis involved in protein catabolic process"/>
    <property type="evidence" value="ECO:0007669"/>
    <property type="project" value="TreeGrafter"/>
</dbReference>
<dbReference type="GO" id="GO:0005737">
    <property type="term" value="C:cytoplasm"/>
    <property type="evidence" value="ECO:0007669"/>
    <property type="project" value="TreeGrafter"/>
</dbReference>
<dbReference type="InterPro" id="IPR003877">
    <property type="entry name" value="SPRY_dom"/>
</dbReference>
<keyword evidence="1" id="KW-0479">Metal-binding</keyword>
<evidence type="ECO:0000256" key="1">
    <source>
        <dbReference type="ARBA" id="ARBA00022723"/>
    </source>
</evidence>
<dbReference type="InterPro" id="IPR001870">
    <property type="entry name" value="B30.2/SPRY"/>
</dbReference>
<gene>
    <name evidence="6" type="ORF">ACA1_377320</name>
</gene>
<dbReference type="Gene3D" id="2.60.120.920">
    <property type="match status" value="1"/>
</dbReference>
<feature type="domain" description="DCUN1" evidence="5">
    <location>
        <begin position="172"/>
        <end position="374"/>
    </location>
</feature>
<dbReference type="RefSeq" id="XP_004337641.1">
    <property type="nucleotide sequence ID" value="XM_004337593.1"/>
</dbReference>
<dbReference type="PANTHER" id="PTHR13363:SF5">
    <property type="entry name" value="E3 UBIQUITIN-PROTEIN LIGASE RNF123"/>
    <property type="match status" value="1"/>
</dbReference>
<dbReference type="InterPro" id="IPR013320">
    <property type="entry name" value="ConA-like_dom_sf"/>
</dbReference>
<evidence type="ECO:0000259" key="5">
    <source>
        <dbReference type="PROSITE" id="PS51229"/>
    </source>
</evidence>
<dbReference type="InterPro" id="IPR042460">
    <property type="entry name" value="DCN1-like_PONY"/>
</dbReference>
<accession>L8GSS3</accession>
<feature type="domain" description="B30.2/SPRY" evidence="4">
    <location>
        <begin position="1"/>
        <end position="153"/>
    </location>
</feature>
<dbReference type="VEuPathDB" id="AmoebaDB:ACA1_377320"/>
<dbReference type="GeneID" id="14916380"/>
<dbReference type="Proteomes" id="UP000011083">
    <property type="component" value="Unassembled WGS sequence"/>
</dbReference>
<keyword evidence="7" id="KW-1185">Reference proteome</keyword>
<reference evidence="6 7" key="1">
    <citation type="journal article" date="2013" name="Genome Biol.">
        <title>Genome of Acanthamoeba castellanii highlights extensive lateral gene transfer and early evolution of tyrosine kinase signaling.</title>
        <authorList>
            <person name="Clarke M."/>
            <person name="Lohan A.J."/>
            <person name="Liu B."/>
            <person name="Lagkouvardos I."/>
            <person name="Roy S."/>
            <person name="Zafar N."/>
            <person name="Bertelli C."/>
            <person name="Schilde C."/>
            <person name="Kianianmomeni A."/>
            <person name="Burglin T.R."/>
            <person name="Frech C."/>
            <person name="Turcotte B."/>
            <person name="Kopec K.O."/>
            <person name="Synnott J.M."/>
            <person name="Choo C."/>
            <person name="Paponov I."/>
            <person name="Finkler A."/>
            <person name="Soon Heng Tan C."/>
            <person name="Hutchins A.P."/>
            <person name="Weinmeier T."/>
            <person name="Rattei T."/>
            <person name="Chu J.S."/>
            <person name="Gimenez G."/>
            <person name="Irimia M."/>
            <person name="Rigden D.J."/>
            <person name="Fitzpatrick D.A."/>
            <person name="Lorenzo-Morales J."/>
            <person name="Bateman A."/>
            <person name="Chiu C.H."/>
            <person name="Tang P."/>
            <person name="Hegemann P."/>
            <person name="Fromm H."/>
            <person name="Raoult D."/>
            <person name="Greub G."/>
            <person name="Miranda-Saavedra D."/>
            <person name="Chen N."/>
            <person name="Nash P."/>
            <person name="Ginger M.L."/>
            <person name="Horn M."/>
            <person name="Schaap P."/>
            <person name="Caler L."/>
            <person name="Loftus B."/>
        </authorList>
    </citation>
    <scope>NUCLEOTIDE SEQUENCE [LARGE SCALE GENOMIC DNA]</scope>
    <source>
        <strain evidence="6 7">Neff</strain>
    </source>
</reference>
<evidence type="ECO:0000256" key="2">
    <source>
        <dbReference type="ARBA" id="ARBA00022771"/>
    </source>
</evidence>
<dbReference type="GO" id="GO:0008270">
    <property type="term" value="F:zinc ion binding"/>
    <property type="evidence" value="ECO:0007669"/>
    <property type="project" value="UniProtKB-KW"/>
</dbReference>
<dbReference type="Gene3D" id="1.10.238.10">
    <property type="entry name" value="EF-hand"/>
    <property type="match status" value="1"/>
</dbReference>
<dbReference type="AlphaFoldDB" id="L8GSS3"/>
<dbReference type="Pfam" id="PF00622">
    <property type="entry name" value="SPRY"/>
    <property type="match status" value="1"/>
</dbReference>
<dbReference type="KEGG" id="acan:ACA1_377320"/>
<dbReference type="PROSITE" id="PS51229">
    <property type="entry name" value="DCUN1"/>
    <property type="match status" value="1"/>
</dbReference>
<dbReference type="SUPFAM" id="SSF49899">
    <property type="entry name" value="Concanavalin A-like lectins/glucanases"/>
    <property type="match status" value="1"/>
</dbReference>
<dbReference type="OrthoDB" id="286637at2759"/>
<dbReference type="InterPro" id="IPR043136">
    <property type="entry name" value="B30.2/SPRY_sf"/>
</dbReference>
<keyword evidence="3" id="KW-0862">Zinc</keyword>
<dbReference type="InterPro" id="IPR005176">
    <property type="entry name" value="PONY_dom"/>
</dbReference>
<keyword evidence="2" id="KW-0863">Zinc-finger</keyword>
<dbReference type="InterPro" id="IPR045129">
    <property type="entry name" value="RNF123/RKP/RSPRY1"/>
</dbReference>
<dbReference type="STRING" id="1257118.L8GSS3"/>
<sequence length="378" mass="42699">MEKNSRIELSADGLTAKNAGTNFESVRCNVKVKSGKWYYEIKLITNGLFQIGWCTTAFTPDAAAGNGVGDDSNSWAYDGSRQRNGMLARPTTASTGDYIGVAIDLDAKKMDFYRNGHNMGTAYDNFSVGDGLYPAVTLSGGQQCSFNFGKTPFAYPHPSSDYKVLHCFLSEAEVEKLNQLFNKYKAMGVQLSESGETGDIIKGAGFLQYGQDLGVVEDTDPGLMLLAFKLGAEAQWEFSREEFINGWTAFGRVLVLHHGGHEGEARRVAAEIKNDDSFRAFYYFVFDYLREANKVILLMEEALTVWEMLGFPNKWQYWGKWTDFLKNHTSARSVSKDTWRQFFDFYRAHPTGFDAYDEDSSWPILFDEFVEWMNANKD</sequence>
<dbReference type="PROSITE" id="PS50188">
    <property type="entry name" value="B302_SPRY"/>
    <property type="match status" value="1"/>
</dbReference>
<protein>
    <submittedName>
        <fullName evidence="6">SPRY domain containing protein</fullName>
    </submittedName>
</protein>
<dbReference type="EMBL" id="KB008025">
    <property type="protein sequence ID" value="ELR15628.1"/>
    <property type="molecule type" value="Genomic_DNA"/>
</dbReference>
<dbReference type="Gene3D" id="1.10.238.200">
    <property type="entry name" value="Cullin, PONY binding domain"/>
    <property type="match status" value="1"/>
</dbReference>
<evidence type="ECO:0000313" key="7">
    <source>
        <dbReference type="Proteomes" id="UP000011083"/>
    </source>
</evidence>